<sequence>MTKLMTILLIILAVFIAVGAAGCLGGDDGTDSGDGTDNDSVPAVSVGSLNYSTNIVTVSNLPAGFEFLSTQSVKSHGEGIGITDVLYGYRGYYKFANDSVTNATVYFYCFKTNTSADASKYLQQMNTSYENSYSASVSEITLNGHSAAKLTSDSGPDMIGWTRDNLIFVVKGQVPGQVDYDTIESLAVASGL</sequence>
<name>A0ABU3VMW8_9EURY</name>
<proteinExistence type="predicted"/>
<organism evidence="1 2">
    <name type="scientific">Methanimicrococcus hacksteinii</name>
    <dbReference type="NCBI Taxonomy" id="3028293"/>
    <lineage>
        <taxon>Archaea</taxon>
        <taxon>Methanobacteriati</taxon>
        <taxon>Methanobacteriota</taxon>
        <taxon>Stenosarchaea group</taxon>
        <taxon>Methanomicrobia</taxon>
        <taxon>Methanosarcinales</taxon>
        <taxon>Methanosarcinaceae</taxon>
        <taxon>Methanimicrococcus</taxon>
    </lineage>
</organism>
<reference evidence="1 2" key="1">
    <citation type="submission" date="2023-06" db="EMBL/GenBank/DDBJ databases">
        <title>Genome sequence of Methanimicrococcus sp. At1.</title>
        <authorList>
            <person name="Protasov E."/>
            <person name="Platt K."/>
            <person name="Poehlein A."/>
            <person name="Daniel R."/>
            <person name="Brune A."/>
        </authorList>
    </citation>
    <scope>NUCLEOTIDE SEQUENCE [LARGE SCALE GENOMIC DNA]</scope>
    <source>
        <strain evidence="1 2">At1</strain>
    </source>
</reference>
<evidence type="ECO:0000313" key="1">
    <source>
        <dbReference type="EMBL" id="MDV0444747.1"/>
    </source>
</evidence>
<dbReference type="Proteomes" id="UP001272052">
    <property type="component" value="Unassembled WGS sequence"/>
</dbReference>
<keyword evidence="2" id="KW-1185">Reference proteome</keyword>
<dbReference type="EMBL" id="JAWDKC010000008">
    <property type="protein sequence ID" value="MDV0444747.1"/>
    <property type="molecule type" value="Genomic_DNA"/>
</dbReference>
<gene>
    <name evidence="1" type="ORF">MmiAt1_02840</name>
</gene>
<dbReference type="PROSITE" id="PS51257">
    <property type="entry name" value="PROKAR_LIPOPROTEIN"/>
    <property type="match status" value="1"/>
</dbReference>
<evidence type="ECO:0000313" key="2">
    <source>
        <dbReference type="Proteomes" id="UP001272052"/>
    </source>
</evidence>
<accession>A0ABU3VMW8</accession>
<comment type="caution">
    <text evidence="1">The sequence shown here is derived from an EMBL/GenBank/DDBJ whole genome shotgun (WGS) entry which is preliminary data.</text>
</comment>
<protein>
    <recommendedName>
        <fullName evidence="3">DUF4367 domain-containing protein</fullName>
    </recommendedName>
</protein>
<evidence type="ECO:0008006" key="3">
    <source>
        <dbReference type="Google" id="ProtNLM"/>
    </source>
</evidence>
<dbReference type="RefSeq" id="WP_318785155.1">
    <property type="nucleotide sequence ID" value="NZ_JAWDKC010000008.1"/>
</dbReference>